<dbReference type="SUPFAM" id="SSF51445">
    <property type="entry name" value="(Trans)glycosidases"/>
    <property type="match status" value="1"/>
</dbReference>
<dbReference type="EMBL" id="JAUSUZ010000001">
    <property type="protein sequence ID" value="MDQ0363456.1"/>
    <property type="molecule type" value="Genomic_DNA"/>
</dbReference>
<accession>A0AAE3VTB4</accession>
<dbReference type="InterPro" id="IPR017853">
    <property type="entry name" value="GH"/>
</dbReference>
<reference evidence="2 3" key="1">
    <citation type="submission" date="2023-07" db="EMBL/GenBank/DDBJ databases">
        <title>Sequencing the genomes of 1000 actinobacteria strains.</title>
        <authorList>
            <person name="Klenk H.-P."/>
        </authorList>
    </citation>
    <scope>NUCLEOTIDE SEQUENCE [LARGE SCALE GENOMIC DNA]</scope>
    <source>
        <strain evidence="2 3">DSM 44709</strain>
    </source>
</reference>
<dbReference type="RefSeq" id="WP_307234106.1">
    <property type="nucleotide sequence ID" value="NZ_JAUSUZ010000001.1"/>
</dbReference>
<sequence length="761" mass="82472">MTGSHRAPGRHHQIQPAGNSRWRWLVGMGAVIALGAFGVHQVLADEAPPATPVPEFTSRIAGVTGLPAPPADAASWAAHRRIAGNGLKVVAQAMGEQFVLHTASGSKTFLPGVNLGSTTPGHQPGELAITAEDYRAWFAAMDRMGIRVVRIYTIHPPAFYQELAAHNRKNPDRPLYLSQGVYLPDESYARTGDLYDDAVTTAFIRELKDASAAVSGALEREPQRGRAHGTWTADVSPWLAAWIIGVEWDPNGVHESDRKNAKRPLFAGRYFAATANASPTERWLATRMDNLASAEAARGRSAPIAFVNWPTTDPLRHPEEPLPQEDLAGVDANHVRATEAWPGGTFASYHAYPYYPDFQRHEPALQQAIYNGRPDAYAGYLTALRRHHAGMPVMITEFGVPSSLGTAHAGPLGRGQGDHSEREAMTINAELLRVIRGTGMAGGFLFGWADEWFTFTWNTIAHQLPADRRQLWHDPLTNEQHFGIVATDPTGPPEGWPQQVLDAPESPIATRAVAAVDESYLSLGLVLAKPAPKALTLGLDVIPEIAGSPPPGSTDEGADLAIQLDLAALTGQVWVREQLDPMPLDYQVPAGLRPKPVNGWQRYQLIINRDLTVPSTGRKLPAELFDVGRLNHGVWDPAGQDADNRNLWRLTDDGTLTMRIPWAFAGFADPSSLQVLVPDGNVATTRTATGVRVRLAADGKLEPLEEIAWEPWNRVYYTERLKAGAELLREALIETAAGALPAPSSSPAPSVTTSPNDGTVG</sequence>
<protein>
    <submittedName>
        <fullName evidence="2">Uncharacterized protein</fullName>
    </submittedName>
</protein>
<dbReference type="Gene3D" id="3.20.20.80">
    <property type="entry name" value="Glycosidases"/>
    <property type="match status" value="1"/>
</dbReference>
<dbReference type="AlphaFoldDB" id="A0AAE3VTB4"/>
<gene>
    <name evidence="2" type="ORF">J2S42_000125</name>
</gene>
<name>A0AAE3VTB4_9ACTN</name>
<organism evidence="2 3">
    <name type="scientific">Catenuloplanes indicus</name>
    <dbReference type="NCBI Taxonomy" id="137267"/>
    <lineage>
        <taxon>Bacteria</taxon>
        <taxon>Bacillati</taxon>
        <taxon>Actinomycetota</taxon>
        <taxon>Actinomycetes</taxon>
        <taxon>Micromonosporales</taxon>
        <taxon>Micromonosporaceae</taxon>
        <taxon>Catenuloplanes</taxon>
    </lineage>
</organism>
<dbReference type="Proteomes" id="UP001240236">
    <property type="component" value="Unassembled WGS sequence"/>
</dbReference>
<evidence type="ECO:0000256" key="1">
    <source>
        <dbReference type="SAM" id="MobiDB-lite"/>
    </source>
</evidence>
<comment type="caution">
    <text evidence="2">The sequence shown here is derived from an EMBL/GenBank/DDBJ whole genome shotgun (WGS) entry which is preliminary data.</text>
</comment>
<feature type="region of interest" description="Disordered" evidence="1">
    <location>
        <begin position="739"/>
        <end position="761"/>
    </location>
</feature>
<evidence type="ECO:0000313" key="2">
    <source>
        <dbReference type="EMBL" id="MDQ0363456.1"/>
    </source>
</evidence>
<feature type="compositionally biased region" description="Low complexity" evidence="1">
    <location>
        <begin position="739"/>
        <end position="755"/>
    </location>
</feature>
<evidence type="ECO:0000313" key="3">
    <source>
        <dbReference type="Proteomes" id="UP001240236"/>
    </source>
</evidence>
<keyword evidence="3" id="KW-1185">Reference proteome</keyword>
<proteinExistence type="predicted"/>